<feature type="compositionally biased region" description="Acidic residues" evidence="5">
    <location>
        <begin position="478"/>
        <end position="492"/>
    </location>
</feature>
<organism evidence="6 7">
    <name type="scientific">Planoprotostelium fungivorum</name>
    <dbReference type="NCBI Taxonomy" id="1890364"/>
    <lineage>
        <taxon>Eukaryota</taxon>
        <taxon>Amoebozoa</taxon>
        <taxon>Evosea</taxon>
        <taxon>Variosea</taxon>
        <taxon>Cavosteliida</taxon>
        <taxon>Cavosteliaceae</taxon>
        <taxon>Planoprotostelium</taxon>
    </lineage>
</organism>
<feature type="region of interest" description="Disordered" evidence="5">
    <location>
        <begin position="474"/>
        <end position="502"/>
    </location>
</feature>
<proteinExistence type="inferred from homology"/>
<dbReference type="Pfam" id="PF00400">
    <property type="entry name" value="WD40"/>
    <property type="match status" value="5"/>
</dbReference>
<sequence length="675" mass="75700">MSHGTSPFGRYKVGYRVSLPLHCQEQEHIFGINSVALSSQGNTLFSAGRDATVKQWKIRWEKEGDDWISPVTTYSQHTNWVNDVVVIGKLEDRVMSCSSDCTIKIWKIEQSQEDSSHSSVLSCSESLNHYHADYVKCLSYSSGAERAFSAGLDSNIYLWDVSTGAKVIQHVTFPKDKKKSIYCIDSSEDGNTMICGSADGILSVWDVRQPTQQKKSKLRGHVGNIRRCVLSSDGIRSLSAGADGSVKLWDLRQQRCIRTYDDHSESVWTLALPDKNLSGTFYSSGRDMSILRTDIASGESVVIAKASSPIQSLLFHRDHLLVASANAGQIKRISLDSEEREEKMQFSSRIIEGHLLNDKMHVLTKNEGGVMDLYNIIDCKWMKRFEEGDLNEQLQALNTEIYVPNWCSIEVDLTIVLDQSYCFSAECYASDIDPSLSTTKKVNLGQLMLSKLFGTKRDPTNDAKDLTNDAKDLLVDDSLADDSESQNPEDYEESTKMDEPSTVRGNNIQITLMDAKHGSCVFQWERPVRSTTPNEDACVDLSDSVVDPIIPPSHLPHWIHEAVSNKLPSVKSMTIPFSLISSNEKAIQQLSSKESKLTSPRLFRITKIIAHIITKLELQPITVKGTVVEPQDYVQIICQNKVVDKEMTMGTVKAFVWRSSEELVLKYGIDPRFEK</sequence>
<feature type="repeat" description="WD" evidence="4">
    <location>
        <begin position="25"/>
        <end position="59"/>
    </location>
</feature>
<dbReference type="Gene3D" id="2.130.10.10">
    <property type="entry name" value="YVTN repeat-like/Quinoprotein amine dehydrogenase"/>
    <property type="match status" value="2"/>
</dbReference>
<comment type="caution">
    <text evidence="6">The sequence shown here is derived from an EMBL/GenBank/DDBJ whole genome shotgun (WGS) entry which is preliminary data.</text>
</comment>
<reference evidence="6 7" key="1">
    <citation type="journal article" date="2018" name="Genome Biol. Evol.">
        <title>Multiple Roots of Fruiting Body Formation in Amoebozoa.</title>
        <authorList>
            <person name="Hillmann F."/>
            <person name="Forbes G."/>
            <person name="Novohradska S."/>
            <person name="Ferling I."/>
            <person name="Riege K."/>
            <person name="Groth M."/>
            <person name="Westermann M."/>
            <person name="Marz M."/>
            <person name="Spaller T."/>
            <person name="Winckler T."/>
            <person name="Schaap P."/>
            <person name="Glockner G."/>
        </authorList>
    </citation>
    <scope>NUCLEOTIDE SEQUENCE [LARGE SCALE GENOMIC DNA]</scope>
    <source>
        <strain evidence="6 7">Jena</strain>
    </source>
</reference>
<dbReference type="InterPro" id="IPR020472">
    <property type="entry name" value="WD40_PAC1"/>
</dbReference>
<dbReference type="SUPFAM" id="SSF50978">
    <property type="entry name" value="WD40 repeat-like"/>
    <property type="match status" value="1"/>
</dbReference>
<dbReference type="PROSITE" id="PS00678">
    <property type="entry name" value="WD_REPEATS_1"/>
    <property type="match status" value="2"/>
</dbReference>
<gene>
    <name evidence="6" type="ORF">PROFUN_11894</name>
</gene>
<dbReference type="InterPro" id="IPR021772">
    <property type="entry name" value="WDR48/Bun107"/>
</dbReference>
<dbReference type="PANTHER" id="PTHR44019">
    <property type="entry name" value="WD REPEAT-CONTAINING PROTEIN 55"/>
    <property type="match status" value="1"/>
</dbReference>
<dbReference type="AlphaFoldDB" id="A0A2P6N921"/>
<evidence type="ECO:0000256" key="4">
    <source>
        <dbReference type="PROSITE-ProRule" id="PRU00221"/>
    </source>
</evidence>
<dbReference type="EMBL" id="MDYQ01000149">
    <property type="protein sequence ID" value="PRP80439.1"/>
    <property type="molecule type" value="Genomic_DNA"/>
</dbReference>
<dbReference type="PRINTS" id="PR00320">
    <property type="entry name" value="GPROTEINBRPT"/>
</dbReference>
<dbReference type="InterPro" id="IPR001680">
    <property type="entry name" value="WD40_rpt"/>
</dbReference>
<evidence type="ECO:0000313" key="7">
    <source>
        <dbReference type="Proteomes" id="UP000241769"/>
    </source>
</evidence>
<dbReference type="InParanoid" id="A0A2P6N921"/>
<dbReference type="InterPro" id="IPR015943">
    <property type="entry name" value="WD40/YVTN_repeat-like_dom_sf"/>
</dbReference>
<dbReference type="Pfam" id="PF11816">
    <property type="entry name" value="DUF3337"/>
    <property type="match status" value="1"/>
</dbReference>
<dbReference type="InterPro" id="IPR019775">
    <property type="entry name" value="WD40_repeat_CS"/>
</dbReference>
<dbReference type="InterPro" id="IPR050505">
    <property type="entry name" value="WDR55/POC1"/>
</dbReference>
<accession>A0A2P6N921</accession>
<evidence type="ECO:0000256" key="1">
    <source>
        <dbReference type="ARBA" id="ARBA00006917"/>
    </source>
</evidence>
<keyword evidence="3" id="KW-0677">Repeat</keyword>
<dbReference type="PANTHER" id="PTHR44019:SF8">
    <property type="entry name" value="POC1 CENTRIOLAR PROTEIN HOMOLOG"/>
    <property type="match status" value="1"/>
</dbReference>
<dbReference type="InterPro" id="IPR036322">
    <property type="entry name" value="WD40_repeat_dom_sf"/>
</dbReference>
<dbReference type="Proteomes" id="UP000241769">
    <property type="component" value="Unassembled WGS sequence"/>
</dbReference>
<dbReference type="STRING" id="1890364.A0A2P6N921"/>
<feature type="repeat" description="WD" evidence="4">
    <location>
        <begin position="74"/>
        <end position="116"/>
    </location>
</feature>
<evidence type="ECO:0000256" key="5">
    <source>
        <dbReference type="SAM" id="MobiDB-lite"/>
    </source>
</evidence>
<feature type="repeat" description="WD" evidence="4">
    <location>
        <begin position="128"/>
        <end position="169"/>
    </location>
</feature>
<feature type="repeat" description="WD" evidence="4">
    <location>
        <begin position="218"/>
        <end position="259"/>
    </location>
</feature>
<dbReference type="OrthoDB" id="2421129at2759"/>
<protein>
    <submittedName>
        <fullName evidence="6">Uncharacterized protein</fullName>
    </submittedName>
</protein>
<feature type="repeat" description="WD" evidence="4">
    <location>
        <begin position="174"/>
        <end position="215"/>
    </location>
</feature>
<dbReference type="PROSITE" id="PS50082">
    <property type="entry name" value="WD_REPEATS_2"/>
    <property type="match status" value="5"/>
</dbReference>
<name>A0A2P6N921_9EUKA</name>
<dbReference type="PROSITE" id="PS50294">
    <property type="entry name" value="WD_REPEATS_REGION"/>
    <property type="match status" value="3"/>
</dbReference>
<evidence type="ECO:0000256" key="2">
    <source>
        <dbReference type="ARBA" id="ARBA00022574"/>
    </source>
</evidence>
<dbReference type="CDD" id="cd00200">
    <property type="entry name" value="WD40"/>
    <property type="match status" value="1"/>
</dbReference>
<evidence type="ECO:0000313" key="6">
    <source>
        <dbReference type="EMBL" id="PRP80439.1"/>
    </source>
</evidence>
<keyword evidence="2 4" id="KW-0853">WD repeat</keyword>
<dbReference type="SMART" id="SM00320">
    <property type="entry name" value="WD40"/>
    <property type="match status" value="7"/>
</dbReference>
<dbReference type="FunCoup" id="A0A2P6N921">
    <property type="interactions" value="322"/>
</dbReference>
<comment type="similarity">
    <text evidence="1">Belongs to the WD repeat WDR48 family.</text>
</comment>
<evidence type="ECO:0000256" key="3">
    <source>
        <dbReference type="ARBA" id="ARBA00022737"/>
    </source>
</evidence>
<keyword evidence="7" id="KW-1185">Reference proteome</keyword>